<evidence type="ECO:0000256" key="1">
    <source>
        <dbReference type="ARBA" id="ARBA00004651"/>
    </source>
</evidence>
<feature type="transmembrane region" description="Helical" evidence="7">
    <location>
        <begin position="389"/>
        <end position="410"/>
    </location>
</feature>
<comment type="caution">
    <text evidence="9">The sequence shown here is derived from an EMBL/GenBank/DDBJ whole genome shotgun (WGS) entry which is preliminary data.</text>
</comment>
<feature type="transmembrane region" description="Helical" evidence="7">
    <location>
        <begin position="324"/>
        <end position="343"/>
    </location>
</feature>
<feature type="transmembrane region" description="Helical" evidence="7">
    <location>
        <begin position="93"/>
        <end position="113"/>
    </location>
</feature>
<gene>
    <name evidence="9" type="ORF">BZB76_1993</name>
</gene>
<dbReference type="OrthoDB" id="3768022at2"/>
<evidence type="ECO:0000256" key="7">
    <source>
        <dbReference type="SAM" id="Phobius"/>
    </source>
</evidence>
<feature type="transmembrane region" description="Helical" evidence="7">
    <location>
        <begin position="119"/>
        <end position="145"/>
    </location>
</feature>
<dbReference type="EMBL" id="RBWU01000002">
    <property type="protein sequence ID" value="RKS76636.1"/>
    <property type="molecule type" value="Genomic_DNA"/>
</dbReference>
<dbReference type="InterPro" id="IPR020846">
    <property type="entry name" value="MFS_dom"/>
</dbReference>
<keyword evidence="5 7" id="KW-1133">Transmembrane helix</keyword>
<dbReference type="SUPFAM" id="SSF103473">
    <property type="entry name" value="MFS general substrate transporter"/>
    <property type="match status" value="1"/>
</dbReference>
<keyword evidence="3" id="KW-1003">Cell membrane</keyword>
<feature type="transmembrane region" description="Helical" evidence="7">
    <location>
        <begin position="349"/>
        <end position="368"/>
    </location>
</feature>
<dbReference type="Pfam" id="PF07690">
    <property type="entry name" value="MFS_1"/>
    <property type="match status" value="1"/>
</dbReference>
<evidence type="ECO:0000256" key="6">
    <source>
        <dbReference type="ARBA" id="ARBA00023136"/>
    </source>
</evidence>
<evidence type="ECO:0000256" key="3">
    <source>
        <dbReference type="ARBA" id="ARBA00022475"/>
    </source>
</evidence>
<evidence type="ECO:0000256" key="2">
    <source>
        <dbReference type="ARBA" id="ARBA00022448"/>
    </source>
</evidence>
<sequence length="462" mass="48587">MASGTTPAKGVPAKGKLRIAAAALAASSIENYDFFIYGTAAALVFPDLFFPGHSPLAGALLSFSTFAIGFVARPLGAVIFGHLGDVHGRKRSLVMVLLTMGLGTTLIGVLPTYDAIGPAAPLLLVLLRLVQGIALGGQTGGVILLALESAPSHRRGFFSSFALAGGPAGILVGNLAFLLADLGTTSAAFEAWGWRLPFLASVVLLGLTIYIQLRIEETEAFRRLKRAATVDKATRPAPPARRSPVLEALSRYPRRIVLIGGAYVGINVTYYLFMTFAVAYGTNEDILDMPKSRILLGVLLGAAVQLVMLPVAGALSDRVGRRTMMTAGSLLLAVWAFAFWPLLNTESPVVIAFAFVVGLGLLHTTMYAPQGAFFAETFPTATRYSAMSLSIQVASVVGGAVAPLIATSLYAWTGTWVAIAVYMAAVCLITVVSVRLLPETYRKDIEEPATPGPDEADTVGAA</sequence>
<dbReference type="PROSITE" id="PS00216">
    <property type="entry name" value="SUGAR_TRANSPORT_1"/>
    <property type="match status" value="1"/>
</dbReference>
<keyword evidence="6 7" id="KW-0472">Membrane</keyword>
<protein>
    <submittedName>
        <fullName evidence="9">Sugar phosphate permease</fullName>
    </submittedName>
</protein>
<dbReference type="PROSITE" id="PS00217">
    <property type="entry name" value="SUGAR_TRANSPORT_2"/>
    <property type="match status" value="1"/>
</dbReference>
<keyword evidence="4 7" id="KW-0812">Transmembrane</keyword>
<dbReference type="Proteomes" id="UP000274601">
    <property type="component" value="Unassembled WGS sequence"/>
</dbReference>
<evidence type="ECO:0000313" key="9">
    <source>
        <dbReference type="EMBL" id="RKS76636.1"/>
    </source>
</evidence>
<feature type="domain" description="Major facilitator superfamily (MFS) profile" evidence="8">
    <location>
        <begin position="19"/>
        <end position="442"/>
    </location>
</feature>
<dbReference type="AlphaFoldDB" id="A0A495QSZ4"/>
<feature type="transmembrane region" description="Helical" evidence="7">
    <location>
        <begin position="192"/>
        <end position="213"/>
    </location>
</feature>
<evidence type="ECO:0000259" key="8">
    <source>
        <dbReference type="PROSITE" id="PS50850"/>
    </source>
</evidence>
<dbReference type="InterPro" id="IPR036259">
    <property type="entry name" value="MFS_trans_sf"/>
</dbReference>
<dbReference type="PROSITE" id="PS50850">
    <property type="entry name" value="MFS"/>
    <property type="match status" value="1"/>
</dbReference>
<dbReference type="InterPro" id="IPR005829">
    <property type="entry name" value="Sugar_transporter_CS"/>
</dbReference>
<dbReference type="CDD" id="cd17369">
    <property type="entry name" value="MFS_ShiA_like"/>
    <property type="match status" value="1"/>
</dbReference>
<dbReference type="RefSeq" id="WP_121433950.1">
    <property type="nucleotide sequence ID" value="NZ_RBWU01000002.1"/>
</dbReference>
<dbReference type="InterPro" id="IPR011701">
    <property type="entry name" value="MFS"/>
</dbReference>
<dbReference type="GO" id="GO:0005886">
    <property type="term" value="C:plasma membrane"/>
    <property type="evidence" value="ECO:0007669"/>
    <property type="project" value="UniProtKB-SubCell"/>
</dbReference>
<feature type="transmembrane region" description="Helical" evidence="7">
    <location>
        <begin position="157"/>
        <end position="180"/>
    </location>
</feature>
<evidence type="ECO:0000256" key="4">
    <source>
        <dbReference type="ARBA" id="ARBA00022692"/>
    </source>
</evidence>
<proteinExistence type="predicted"/>
<feature type="transmembrane region" description="Helical" evidence="7">
    <location>
        <begin position="294"/>
        <end position="312"/>
    </location>
</feature>
<feature type="transmembrane region" description="Helical" evidence="7">
    <location>
        <begin position="256"/>
        <end position="282"/>
    </location>
</feature>
<dbReference type="Gene3D" id="1.20.1250.20">
    <property type="entry name" value="MFS general substrate transporter like domains"/>
    <property type="match status" value="1"/>
</dbReference>
<reference evidence="9 10" key="1">
    <citation type="submission" date="2018-10" db="EMBL/GenBank/DDBJ databases">
        <title>Genomic Encyclopedia of Archaeal and Bacterial Type Strains, Phase II (KMG-II): from individual species to whole genera.</title>
        <authorList>
            <person name="Goeker M."/>
        </authorList>
    </citation>
    <scope>NUCLEOTIDE SEQUENCE [LARGE SCALE GENOMIC DNA]</scope>
    <source>
        <strain evidence="9 10">DSM 43383</strain>
    </source>
</reference>
<dbReference type="PANTHER" id="PTHR43045:SF1">
    <property type="entry name" value="SHIKIMATE TRANSPORTER"/>
    <property type="match status" value="1"/>
</dbReference>
<dbReference type="PANTHER" id="PTHR43045">
    <property type="entry name" value="SHIKIMATE TRANSPORTER"/>
    <property type="match status" value="1"/>
</dbReference>
<keyword evidence="10" id="KW-1185">Reference proteome</keyword>
<evidence type="ECO:0000256" key="5">
    <source>
        <dbReference type="ARBA" id="ARBA00022989"/>
    </source>
</evidence>
<dbReference type="GO" id="GO:0022857">
    <property type="term" value="F:transmembrane transporter activity"/>
    <property type="evidence" value="ECO:0007669"/>
    <property type="project" value="InterPro"/>
</dbReference>
<organism evidence="9 10">
    <name type="scientific">Actinomadura pelletieri DSM 43383</name>
    <dbReference type="NCBI Taxonomy" id="1120940"/>
    <lineage>
        <taxon>Bacteria</taxon>
        <taxon>Bacillati</taxon>
        <taxon>Actinomycetota</taxon>
        <taxon>Actinomycetes</taxon>
        <taxon>Streptosporangiales</taxon>
        <taxon>Thermomonosporaceae</taxon>
        <taxon>Actinomadura</taxon>
    </lineage>
</organism>
<comment type="subcellular location">
    <subcellularLocation>
        <location evidence="1">Cell membrane</location>
        <topology evidence="1">Multi-pass membrane protein</topology>
    </subcellularLocation>
</comment>
<name>A0A495QSZ4_9ACTN</name>
<keyword evidence="2" id="KW-0813">Transport</keyword>
<evidence type="ECO:0000313" key="10">
    <source>
        <dbReference type="Proteomes" id="UP000274601"/>
    </source>
</evidence>
<accession>A0A495QSZ4</accession>
<feature type="transmembrane region" description="Helical" evidence="7">
    <location>
        <begin position="56"/>
        <end position="81"/>
    </location>
</feature>
<feature type="transmembrane region" description="Helical" evidence="7">
    <location>
        <begin position="416"/>
        <end position="437"/>
    </location>
</feature>